<keyword evidence="1" id="KW-0493">Microtubule</keyword>
<dbReference type="InterPro" id="IPR027417">
    <property type="entry name" value="P-loop_NTPase"/>
</dbReference>
<feature type="domain" description="Kinesin motor" evidence="10">
    <location>
        <begin position="68"/>
        <end position="412"/>
    </location>
</feature>
<organism evidence="11">
    <name type="scientific">Spirodela intermedia</name>
    <name type="common">Intermediate duckweed</name>
    <dbReference type="NCBI Taxonomy" id="51605"/>
    <lineage>
        <taxon>Eukaryota</taxon>
        <taxon>Viridiplantae</taxon>
        <taxon>Streptophyta</taxon>
        <taxon>Embryophyta</taxon>
        <taxon>Tracheophyta</taxon>
        <taxon>Spermatophyta</taxon>
        <taxon>Magnoliopsida</taxon>
        <taxon>Liliopsida</taxon>
        <taxon>Araceae</taxon>
        <taxon>Lemnoideae</taxon>
        <taxon>Spirodela</taxon>
    </lineage>
</organism>
<dbReference type="InterPro" id="IPR019821">
    <property type="entry name" value="Kinesin_motor_CS"/>
</dbReference>
<dbReference type="PRINTS" id="PR00380">
    <property type="entry name" value="KINESINHEAVY"/>
</dbReference>
<keyword evidence="5 7" id="KW-0505">Motor protein</keyword>
<sequence length="1180" mass="133117">MPTIVETPSRGRAARFQGPQGSEHDTAAVESYEPAGGEVGPVGVDGRGSHGVQSFEMLEDPSFWKDHNVQVIIRVRPLNSTEVSLQGNNRCVRQDSCQSITWTGHPESRFTFDLVADEYVSQEKLFKVAGVPMVDNCVSGYNSCMFAYGQTGSGKTHTMLGDIEGGTRRHSVNCGMTPRVFEYLFSKIQKEKEARREEKLQFTCKCSFLEIYNEQILDLLDPSSVNLQIREDLKKGVYVENLTEFEVTSARDVLQQLLEGAANRKVASTNMNRASSRSHSVFTCVIESKWESQGITHHRFSRLNLVDLAGSERQKSSGAEGERLKEATNINKSLSTLGLVIMNLVGISNKKALHVPYRDSKLTFLLQVYIFVELGLPWGNSKTIIIANISPSNCCAFETLSTLKFAQRAKFIRNNAIVNEEASGDVLTMRLQIQQLKKEVSRLRSLMHGSGGAENPENDDVSVPGSPGSFKWEGIQGLFSPLAIDKRNSQRKDYEAALAAAFRREMDKDKSLKALNAEKEAAEQLANQRIDEVKGLKMRLRFREEGIKRLQAVASGKLSVESHLLQENEELLKEIEVLRNQVDRNPEITRFAMENLRLKEELRRLQSYVAEGEREMMSEQISDLQEKLLEALDWKFMHKKDLGFRSEYELSQSWDSSSMSAENEFLRLQAIENDREAETLRRNLNVCLEANEKLVRHVDELTLELEEARRDPHRHHVVSSGEGEIDGQMELKAMVDAIAAASQREAEAHETAILLAKENEELRAKLNVLIEENNKLIELYEAAVSEGIISKKAGEEEEDQESRKEELREVHEENERLMGLYERAMQERDELKRLREEEGEKKKKKKEEDDELQGKVEMAVGELAEAVARFGELGELAEEIHGSEEDLQLRREEISSLRSFCNEMQQRKRTMMEEKMERKRLQVQDLAPEMEIWLQREDQARKKVELQVKLAAEKEEAAAACREAAKSEARLRAELNSLKAAYREAEEQRKESKKVLFAVDNNVLAELGSAAGPPAPVKKACELLKAEEELPKLAAEMKRVRERIAAAQRMKGAEEAAAAARAAAVAEEDELREVRREREAARQTAAELTGEFWAAAVDYQESCFVAAAAEEELEMREEELLLRVEALEELRKGRICGAQKLISLLEHCRALLLSLAVSPSLSPSPSPSLSLPLSLSLFAV</sequence>
<keyword evidence="12" id="KW-1185">Reference proteome</keyword>
<dbReference type="GO" id="GO:0007018">
    <property type="term" value="P:microtubule-based movement"/>
    <property type="evidence" value="ECO:0007669"/>
    <property type="project" value="InterPro"/>
</dbReference>
<feature type="coiled-coil region" evidence="8">
    <location>
        <begin position="561"/>
        <end position="615"/>
    </location>
</feature>
<reference evidence="11 12" key="1">
    <citation type="submission" date="2019-12" db="EMBL/GenBank/DDBJ databases">
        <authorList>
            <person name="Scholz U."/>
            <person name="Mascher M."/>
            <person name="Fiebig A."/>
        </authorList>
    </citation>
    <scope>NUCLEOTIDE SEQUENCE</scope>
</reference>
<evidence type="ECO:0000256" key="8">
    <source>
        <dbReference type="SAM" id="Coils"/>
    </source>
</evidence>
<evidence type="ECO:0000256" key="5">
    <source>
        <dbReference type="ARBA" id="ARBA00023175"/>
    </source>
</evidence>
<dbReference type="PROSITE" id="PS00411">
    <property type="entry name" value="KINESIN_MOTOR_1"/>
    <property type="match status" value="1"/>
</dbReference>
<proteinExistence type="inferred from homology"/>
<dbReference type="Pfam" id="PF00225">
    <property type="entry name" value="Kinesin"/>
    <property type="match status" value="1"/>
</dbReference>
<dbReference type="EMBL" id="CACRZD030000007">
    <property type="protein sequence ID" value="CAA6662821.1"/>
    <property type="molecule type" value="Genomic_DNA"/>
</dbReference>
<feature type="region of interest" description="Disordered" evidence="9">
    <location>
        <begin position="1"/>
        <end position="27"/>
    </location>
</feature>
<dbReference type="FunFam" id="3.40.850.10:FF:000033">
    <property type="entry name" value="Kinesin-like protein KIN-12E"/>
    <property type="match status" value="1"/>
</dbReference>
<dbReference type="GO" id="GO:0005524">
    <property type="term" value="F:ATP binding"/>
    <property type="evidence" value="ECO:0007669"/>
    <property type="project" value="UniProtKB-UniRule"/>
</dbReference>
<feature type="coiled-coil region" evidence="8">
    <location>
        <begin position="936"/>
        <end position="995"/>
    </location>
</feature>
<dbReference type="InterPro" id="IPR001752">
    <property type="entry name" value="Kinesin_motor_dom"/>
</dbReference>
<dbReference type="InterPro" id="IPR036961">
    <property type="entry name" value="Kinesin_motor_dom_sf"/>
</dbReference>
<evidence type="ECO:0000259" key="10">
    <source>
        <dbReference type="PROSITE" id="PS50067"/>
    </source>
</evidence>
<evidence type="ECO:0000313" key="11">
    <source>
        <dbReference type="EMBL" id="CAA2623267.1"/>
    </source>
</evidence>
<evidence type="ECO:0000256" key="6">
    <source>
        <dbReference type="ARBA" id="ARBA00034488"/>
    </source>
</evidence>
<dbReference type="InterPro" id="IPR044986">
    <property type="entry name" value="KIF15/KIN-12"/>
</dbReference>
<feature type="region of interest" description="Disordered" evidence="9">
    <location>
        <begin position="833"/>
        <end position="853"/>
    </location>
</feature>
<keyword evidence="4 8" id="KW-0175">Coiled coil</keyword>
<evidence type="ECO:0000256" key="9">
    <source>
        <dbReference type="SAM" id="MobiDB-lite"/>
    </source>
</evidence>
<keyword evidence="2 7" id="KW-0547">Nucleotide-binding</keyword>
<evidence type="ECO:0000256" key="3">
    <source>
        <dbReference type="ARBA" id="ARBA00022840"/>
    </source>
</evidence>
<dbReference type="Proteomes" id="UP001189122">
    <property type="component" value="Unassembled WGS sequence"/>
</dbReference>
<protein>
    <recommendedName>
        <fullName evidence="10">Kinesin motor domain-containing protein</fullName>
    </recommendedName>
</protein>
<dbReference type="GO" id="GO:0003777">
    <property type="term" value="F:microtubule motor activity"/>
    <property type="evidence" value="ECO:0007669"/>
    <property type="project" value="InterPro"/>
</dbReference>
<evidence type="ECO:0000256" key="4">
    <source>
        <dbReference type="ARBA" id="ARBA00023054"/>
    </source>
</evidence>
<dbReference type="AlphaFoldDB" id="A0A7I8J065"/>
<dbReference type="EMBL" id="LR743594">
    <property type="protein sequence ID" value="CAA2623267.1"/>
    <property type="molecule type" value="Genomic_DNA"/>
</dbReference>
<dbReference type="GO" id="GO:0005874">
    <property type="term" value="C:microtubule"/>
    <property type="evidence" value="ECO:0007669"/>
    <property type="project" value="UniProtKB-KW"/>
</dbReference>
<name>A0A7I8J065_SPIIN</name>
<feature type="coiled-coil region" evidence="8">
    <location>
        <begin position="1023"/>
        <end position="1130"/>
    </location>
</feature>
<dbReference type="GO" id="GO:0008017">
    <property type="term" value="F:microtubule binding"/>
    <property type="evidence" value="ECO:0007669"/>
    <property type="project" value="InterPro"/>
</dbReference>
<feature type="binding site" evidence="7">
    <location>
        <begin position="149"/>
        <end position="156"/>
    </location>
    <ligand>
        <name>ATP</name>
        <dbReference type="ChEBI" id="CHEBI:30616"/>
    </ligand>
</feature>
<evidence type="ECO:0000313" key="12">
    <source>
        <dbReference type="Proteomes" id="UP001189122"/>
    </source>
</evidence>
<accession>A0A7I8J065</accession>
<dbReference type="SMART" id="SM00129">
    <property type="entry name" value="KISc"/>
    <property type="match status" value="1"/>
</dbReference>
<evidence type="ECO:0000256" key="1">
    <source>
        <dbReference type="ARBA" id="ARBA00022701"/>
    </source>
</evidence>
<feature type="region of interest" description="Disordered" evidence="9">
    <location>
        <begin position="791"/>
        <end position="818"/>
    </location>
</feature>
<comment type="similarity">
    <text evidence="6">Belongs to the TRAFAC class myosin-kinesin ATPase superfamily. Kinesin family. KIN-12 subfamily.</text>
</comment>
<feature type="coiled-coil region" evidence="8">
    <location>
        <begin position="419"/>
        <end position="446"/>
    </location>
</feature>
<keyword evidence="3 7" id="KW-0067">ATP-binding</keyword>
<gene>
    <name evidence="11" type="ORF">SI7747_07009206</name>
</gene>
<dbReference type="PROSITE" id="PS50067">
    <property type="entry name" value="KINESIN_MOTOR_2"/>
    <property type="match status" value="1"/>
</dbReference>
<dbReference type="Gene3D" id="3.40.850.10">
    <property type="entry name" value="Kinesin motor domain"/>
    <property type="match status" value="1"/>
</dbReference>
<dbReference type="PANTHER" id="PTHR37739:SF14">
    <property type="entry name" value="KINESIN-LIKE PROTEIN KIN-12E"/>
    <property type="match status" value="1"/>
</dbReference>
<evidence type="ECO:0000256" key="7">
    <source>
        <dbReference type="PROSITE-ProRule" id="PRU00283"/>
    </source>
</evidence>
<evidence type="ECO:0000256" key="2">
    <source>
        <dbReference type="ARBA" id="ARBA00022741"/>
    </source>
</evidence>
<feature type="compositionally biased region" description="Basic and acidic residues" evidence="9">
    <location>
        <begin position="801"/>
        <end position="816"/>
    </location>
</feature>
<dbReference type="SUPFAM" id="SSF52540">
    <property type="entry name" value="P-loop containing nucleoside triphosphate hydrolases"/>
    <property type="match status" value="1"/>
</dbReference>
<dbReference type="PANTHER" id="PTHR37739">
    <property type="entry name" value="KINESIN-LIKE PROTEIN KIN-12D"/>
    <property type="match status" value="1"/>
</dbReference>